<dbReference type="PANTHER" id="PTHR35395:SF1">
    <property type="entry name" value="DUF6536 DOMAIN-CONTAINING PROTEIN"/>
    <property type="match status" value="1"/>
</dbReference>
<feature type="transmembrane region" description="Helical" evidence="1">
    <location>
        <begin position="12"/>
        <end position="39"/>
    </location>
</feature>
<reference evidence="3" key="1">
    <citation type="submission" date="2020-01" db="EMBL/GenBank/DDBJ databases">
        <title>Identification and distribution of gene clusters putatively required for synthesis of sphingolipid metabolism inhibitors in phylogenetically diverse species of the filamentous fungus Fusarium.</title>
        <authorList>
            <person name="Kim H.-S."/>
            <person name="Busman M."/>
            <person name="Brown D.W."/>
            <person name="Divon H."/>
            <person name="Uhlig S."/>
            <person name="Proctor R.H."/>
        </authorList>
    </citation>
    <scope>NUCLEOTIDE SEQUENCE</scope>
    <source>
        <strain evidence="3">NRRL 53441</strain>
    </source>
</reference>
<feature type="transmembrane region" description="Helical" evidence="1">
    <location>
        <begin position="608"/>
        <end position="627"/>
    </location>
</feature>
<proteinExistence type="predicted"/>
<feature type="transmembrane region" description="Helical" evidence="1">
    <location>
        <begin position="495"/>
        <end position="518"/>
    </location>
</feature>
<feature type="transmembrane region" description="Helical" evidence="1">
    <location>
        <begin position="659"/>
        <end position="680"/>
    </location>
</feature>
<comment type="caution">
    <text evidence="3">The sequence shown here is derived from an EMBL/GenBank/DDBJ whole genome shotgun (WGS) entry which is preliminary data.</text>
</comment>
<dbReference type="EMBL" id="JAADJG010000182">
    <property type="protein sequence ID" value="KAF4452593.1"/>
    <property type="molecule type" value="Genomic_DNA"/>
</dbReference>
<feature type="domain" description="DUF6536" evidence="2">
    <location>
        <begin position="18"/>
        <end position="173"/>
    </location>
</feature>
<dbReference type="OrthoDB" id="5429634at2759"/>
<dbReference type="Pfam" id="PF20163">
    <property type="entry name" value="DUF6536"/>
    <property type="match status" value="1"/>
</dbReference>
<accession>A0A8H4KNV7</accession>
<feature type="transmembrane region" description="Helical" evidence="1">
    <location>
        <begin position="74"/>
        <end position="95"/>
    </location>
</feature>
<name>A0A8H4KNV7_9HYPO</name>
<keyword evidence="1" id="KW-0812">Transmembrane</keyword>
<evidence type="ECO:0000313" key="3">
    <source>
        <dbReference type="EMBL" id="KAF4452593.1"/>
    </source>
</evidence>
<keyword evidence="1" id="KW-1133">Transmembrane helix</keyword>
<evidence type="ECO:0000259" key="2">
    <source>
        <dbReference type="Pfam" id="PF20163"/>
    </source>
</evidence>
<dbReference type="InterPro" id="IPR046623">
    <property type="entry name" value="DUF6536"/>
</dbReference>
<evidence type="ECO:0000256" key="1">
    <source>
        <dbReference type="SAM" id="Phobius"/>
    </source>
</evidence>
<organism evidence="3 4">
    <name type="scientific">Fusarium austroafricanum</name>
    <dbReference type="NCBI Taxonomy" id="2364996"/>
    <lineage>
        <taxon>Eukaryota</taxon>
        <taxon>Fungi</taxon>
        <taxon>Dikarya</taxon>
        <taxon>Ascomycota</taxon>
        <taxon>Pezizomycotina</taxon>
        <taxon>Sordariomycetes</taxon>
        <taxon>Hypocreomycetidae</taxon>
        <taxon>Hypocreales</taxon>
        <taxon>Nectriaceae</taxon>
        <taxon>Fusarium</taxon>
        <taxon>Fusarium concolor species complex</taxon>
    </lineage>
</organism>
<dbReference type="PANTHER" id="PTHR35395">
    <property type="entry name" value="DUF6536 DOMAIN-CONTAINING PROTEIN"/>
    <property type="match status" value="1"/>
</dbReference>
<evidence type="ECO:0000313" key="4">
    <source>
        <dbReference type="Proteomes" id="UP000605986"/>
    </source>
</evidence>
<keyword evidence="1" id="KW-0472">Membrane</keyword>
<gene>
    <name evidence="3" type="ORF">F53441_4613</name>
</gene>
<feature type="transmembrane region" description="Helical" evidence="1">
    <location>
        <begin position="134"/>
        <end position="151"/>
    </location>
</feature>
<feature type="transmembrane region" description="Helical" evidence="1">
    <location>
        <begin position="393"/>
        <end position="412"/>
    </location>
</feature>
<protein>
    <recommendedName>
        <fullName evidence="2">DUF6536 domain-containing protein</fullName>
    </recommendedName>
</protein>
<keyword evidence="4" id="KW-1185">Reference proteome</keyword>
<dbReference type="AlphaFoldDB" id="A0A8H4KNV7"/>
<dbReference type="Proteomes" id="UP000605986">
    <property type="component" value="Unassembled WGS sequence"/>
</dbReference>
<sequence length="785" mass="87260">MGCFSRFSGWKLTAVYLTILVCTLTTLLIVTLFVSLFALERHDESTSGERTAGDALGQSILYKGNCDKTSNANLWLHLLINIVGTGVLASSNFFMQGLVAPTRQEVDTAHRAGHWLEIGVQSLKNFRFLGWRKILFWVLFSLSSVPLHLVFNGCVMESKGTNGFMALVGSEELLHGGYKGLKSITSGSYDKMNTSHVDLVNLDPSQDKKLIQPVLDSLAEYNTSDNWKELPLSMCMERYNKPDKSLTHFRHVVMIAYDFDDMYRNSTKGWRRADVYTNTTNITDLNAWNPLWTVGTFSRTGRSSGNDGYMSNPNAVTIYSPYGLDAANQYVEKLVSFYGSWNMDGTNDIFDPVSGIIAMDPRTFTSKHRLLLVDRCYSEKFEAPCRLSIANSLLLIVCIMCLFKCVLCLLVLKLRVWGDENPLMTPGDAIASFISRPDEETRGMCTLSLSDLKKTPKRTQLGLGSATQEYKWLQGPRQWQGIPGRRFGHAIPTTIWVLSSLLIGSALVVAATMLGISVRGQGLKDSKFGHSPANEDVQNDGLADLPLITQTVVANSPQLILSICYMAYNGLFTRMLAEFEWAKYSVGFKSLRVTEPKGSQSATYRLQLPYRFSIPLICVSILLHWIFSNCIYVSNYEAYAATPPYTRTVTIGLQFSSKAILVGFLVCLGVASTPIFLAFVKLPGTMVIAGANSAVISAACHYPSTKLKSLSRATSKLSMRSNEYDNMSARLIGDDEAEELRDVSRQKIRWGRMSTGKSDESQVGHLGFGTKELDIDRPVEGEYYS</sequence>